<evidence type="ECO:0000313" key="2">
    <source>
        <dbReference type="EMBL" id="GMH02045.1"/>
    </source>
</evidence>
<gene>
    <name evidence="2" type="ORF">Nepgr_003884</name>
</gene>
<feature type="compositionally biased region" description="Polar residues" evidence="1">
    <location>
        <begin position="15"/>
        <end position="29"/>
    </location>
</feature>
<keyword evidence="3" id="KW-1185">Reference proteome</keyword>
<sequence>MLRTGETSIALLPHHSNQQPRQGFSNQPDDTYLSPTRMGACKRKSHIAQKNLFIQVSKGPIREIVRTNIQVLSPSEKKQTGKPLAV</sequence>
<comment type="caution">
    <text evidence="2">The sequence shown here is derived from an EMBL/GenBank/DDBJ whole genome shotgun (WGS) entry which is preliminary data.</text>
</comment>
<accession>A0AAD3S0C8</accession>
<evidence type="ECO:0000313" key="3">
    <source>
        <dbReference type="Proteomes" id="UP001279734"/>
    </source>
</evidence>
<name>A0AAD3S0C8_NEPGR</name>
<protein>
    <submittedName>
        <fullName evidence="2">Uncharacterized protein</fullName>
    </submittedName>
</protein>
<evidence type="ECO:0000256" key="1">
    <source>
        <dbReference type="SAM" id="MobiDB-lite"/>
    </source>
</evidence>
<organism evidence="2 3">
    <name type="scientific">Nepenthes gracilis</name>
    <name type="common">Slender pitcher plant</name>
    <dbReference type="NCBI Taxonomy" id="150966"/>
    <lineage>
        <taxon>Eukaryota</taxon>
        <taxon>Viridiplantae</taxon>
        <taxon>Streptophyta</taxon>
        <taxon>Embryophyta</taxon>
        <taxon>Tracheophyta</taxon>
        <taxon>Spermatophyta</taxon>
        <taxon>Magnoliopsida</taxon>
        <taxon>eudicotyledons</taxon>
        <taxon>Gunneridae</taxon>
        <taxon>Pentapetalae</taxon>
        <taxon>Caryophyllales</taxon>
        <taxon>Nepenthaceae</taxon>
        <taxon>Nepenthes</taxon>
    </lineage>
</organism>
<proteinExistence type="predicted"/>
<dbReference type="Proteomes" id="UP001279734">
    <property type="component" value="Unassembled WGS sequence"/>
</dbReference>
<dbReference type="AlphaFoldDB" id="A0AAD3S0C8"/>
<feature type="region of interest" description="Disordered" evidence="1">
    <location>
        <begin position="1"/>
        <end position="33"/>
    </location>
</feature>
<dbReference type="EMBL" id="BSYO01000003">
    <property type="protein sequence ID" value="GMH02045.1"/>
    <property type="molecule type" value="Genomic_DNA"/>
</dbReference>
<reference evidence="2" key="1">
    <citation type="submission" date="2023-05" db="EMBL/GenBank/DDBJ databases">
        <title>Nepenthes gracilis genome sequencing.</title>
        <authorList>
            <person name="Fukushima K."/>
        </authorList>
    </citation>
    <scope>NUCLEOTIDE SEQUENCE</scope>
    <source>
        <strain evidence="2">SING2019-196</strain>
    </source>
</reference>